<dbReference type="SUPFAM" id="SSF81321">
    <property type="entry name" value="Family A G protein-coupled receptor-like"/>
    <property type="match status" value="1"/>
</dbReference>
<dbReference type="AlphaFoldDB" id="A0A1I7YJM2"/>
<dbReference type="InterPro" id="IPR019430">
    <property type="entry name" value="7TM_GPCR_serpentine_rcpt_Srx"/>
</dbReference>
<evidence type="ECO:0000256" key="1">
    <source>
        <dbReference type="SAM" id="Phobius"/>
    </source>
</evidence>
<dbReference type="Gene3D" id="1.20.1070.10">
    <property type="entry name" value="Rhodopsin 7-helix transmembrane proteins"/>
    <property type="match status" value="1"/>
</dbReference>
<evidence type="ECO:0000259" key="2">
    <source>
        <dbReference type="Pfam" id="PF10328"/>
    </source>
</evidence>
<sequence>MNARQSYTEKQVRPLEAIRKAFWTYYGQRTLDVSRKPSCDCCFFDSRSSDLDFVFSRWGRRILHFAMLICNSLISHTFLIAINRCIIITLPLHYKSIFSPFRTNIHISLCWITAAAFSAYNLIDPCHQTIVESDQPLFFGKPECGLLVNVIDFAFPTVVMGSTIVVDLFSLYKVFDVLKTRKQLTKVEAVRRRYNGREVQLCYMILTQVVAGIFVYFTITIGSFIENEFSQFLATSFTWSLAQALDGYVNLRKKGGLTGLFIA</sequence>
<dbReference type="CDD" id="cd00637">
    <property type="entry name" value="7tm_classA_rhodopsin-like"/>
    <property type="match status" value="1"/>
</dbReference>
<name>A0A1I7YJM2_9BILA</name>
<keyword evidence="3" id="KW-1185">Reference proteome</keyword>
<evidence type="ECO:0000313" key="4">
    <source>
        <dbReference type="WBParaSite" id="L893_g1697.t1"/>
    </source>
</evidence>
<accession>A0A1I7YJM2</accession>
<proteinExistence type="predicted"/>
<dbReference type="Proteomes" id="UP000095287">
    <property type="component" value="Unplaced"/>
</dbReference>
<feature type="domain" description="7TM GPCR serpentine receptor class x (Srx)" evidence="2">
    <location>
        <begin position="62"/>
        <end position="249"/>
    </location>
</feature>
<dbReference type="WBParaSite" id="L893_g1697.t1">
    <property type="protein sequence ID" value="L893_g1697.t1"/>
    <property type="gene ID" value="L893_g1697"/>
</dbReference>
<feature type="transmembrane region" description="Helical" evidence="1">
    <location>
        <begin position="62"/>
        <end position="82"/>
    </location>
</feature>
<dbReference type="PANTHER" id="PTHR23017">
    <property type="entry name" value="SERPENTINE RECEPTOR, CLASS X"/>
    <property type="match status" value="1"/>
</dbReference>
<dbReference type="PANTHER" id="PTHR23017:SF3">
    <property type="entry name" value="G-PROTEIN COUPLED RECEPTORS FAMILY 1 PROFILE DOMAIN-CONTAINING PROTEIN"/>
    <property type="match status" value="1"/>
</dbReference>
<keyword evidence="1" id="KW-0812">Transmembrane</keyword>
<dbReference type="Pfam" id="PF10328">
    <property type="entry name" value="7TM_GPCR_Srx"/>
    <property type="match status" value="1"/>
</dbReference>
<protein>
    <submittedName>
        <fullName evidence="4">7TM_GPCR_Srx domain-containing protein</fullName>
    </submittedName>
</protein>
<keyword evidence="1" id="KW-0472">Membrane</keyword>
<organism evidence="3 4">
    <name type="scientific">Steinernema glaseri</name>
    <dbReference type="NCBI Taxonomy" id="37863"/>
    <lineage>
        <taxon>Eukaryota</taxon>
        <taxon>Metazoa</taxon>
        <taxon>Ecdysozoa</taxon>
        <taxon>Nematoda</taxon>
        <taxon>Chromadorea</taxon>
        <taxon>Rhabditida</taxon>
        <taxon>Tylenchina</taxon>
        <taxon>Panagrolaimomorpha</taxon>
        <taxon>Strongyloidoidea</taxon>
        <taxon>Steinernematidae</taxon>
        <taxon>Steinernema</taxon>
    </lineage>
</organism>
<evidence type="ECO:0000313" key="3">
    <source>
        <dbReference type="Proteomes" id="UP000095287"/>
    </source>
</evidence>
<feature type="transmembrane region" description="Helical" evidence="1">
    <location>
        <begin position="153"/>
        <end position="172"/>
    </location>
</feature>
<feature type="transmembrane region" description="Helical" evidence="1">
    <location>
        <begin position="201"/>
        <end position="225"/>
    </location>
</feature>
<keyword evidence="1" id="KW-1133">Transmembrane helix</keyword>
<reference evidence="4" key="1">
    <citation type="submission" date="2016-11" db="UniProtKB">
        <authorList>
            <consortium name="WormBaseParasite"/>
        </authorList>
    </citation>
    <scope>IDENTIFICATION</scope>
</reference>